<proteinExistence type="predicted"/>
<dbReference type="EMBL" id="FOHZ01000005">
    <property type="protein sequence ID" value="SET17120.1"/>
    <property type="molecule type" value="Genomic_DNA"/>
</dbReference>
<feature type="transmembrane region" description="Helical" evidence="6">
    <location>
        <begin position="48"/>
        <end position="67"/>
    </location>
</feature>
<keyword evidence="5 6" id="KW-0472">Membrane</keyword>
<feature type="transmembrane region" description="Helical" evidence="6">
    <location>
        <begin position="156"/>
        <end position="177"/>
    </location>
</feature>
<keyword evidence="2" id="KW-1003">Cell membrane</keyword>
<name>A0A1I0CDX1_9GAMM</name>
<evidence type="ECO:0000313" key="8">
    <source>
        <dbReference type="Proteomes" id="UP000198762"/>
    </source>
</evidence>
<accession>A0A1I0CDX1</accession>
<feature type="transmembrane region" description="Helical" evidence="6">
    <location>
        <begin position="272"/>
        <end position="295"/>
    </location>
</feature>
<feature type="transmembrane region" description="Helical" evidence="6">
    <location>
        <begin position="347"/>
        <end position="370"/>
    </location>
</feature>
<evidence type="ECO:0000256" key="5">
    <source>
        <dbReference type="ARBA" id="ARBA00023136"/>
    </source>
</evidence>
<evidence type="ECO:0000256" key="2">
    <source>
        <dbReference type="ARBA" id="ARBA00022475"/>
    </source>
</evidence>
<keyword evidence="3 6" id="KW-0812">Transmembrane</keyword>
<evidence type="ECO:0000256" key="6">
    <source>
        <dbReference type="SAM" id="Phobius"/>
    </source>
</evidence>
<keyword evidence="4 6" id="KW-1133">Transmembrane helix</keyword>
<dbReference type="NCBIfam" id="TIGR00374">
    <property type="entry name" value="flippase-like domain"/>
    <property type="match status" value="1"/>
</dbReference>
<dbReference type="GO" id="GO:0005886">
    <property type="term" value="C:plasma membrane"/>
    <property type="evidence" value="ECO:0007669"/>
    <property type="project" value="UniProtKB-SubCell"/>
</dbReference>
<reference evidence="8" key="1">
    <citation type="submission" date="2016-10" db="EMBL/GenBank/DDBJ databases">
        <authorList>
            <person name="Varghese N."/>
            <person name="Submissions S."/>
        </authorList>
    </citation>
    <scope>NUCLEOTIDE SEQUENCE [LARGE SCALE GENOMIC DNA]</scope>
    <source>
        <strain evidence="8">CGMCC 1.6489</strain>
    </source>
</reference>
<dbReference type="PANTHER" id="PTHR37693:SF1">
    <property type="entry name" value="INTEGRAL MEMBRANE PROTEIN"/>
    <property type="match status" value="1"/>
</dbReference>
<dbReference type="STRING" id="430453.SAMN04487962_10582"/>
<feature type="transmembrane region" description="Helical" evidence="6">
    <location>
        <begin position="197"/>
        <end position="217"/>
    </location>
</feature>
<feature type="transmembrane region" description="Helical" evidence="6">
    <location>
        <begin position="120"/>
        <end position="144"/>
    </location>
</feature>
<dbReference type="InterPro" id="IPR022791">
    <property type="entry name" value="L-PG_synthase/AglD"/>
</dbReference>
<dbReference type="Proteomes" id="UP000198762">
    <property type="component" value="Unassembled WGS sequence"/>
</dbReference>
<gene>
    <name evidence="7" type="ORF">SAMN04487962_10582</name>
</gene>
<keyword evidence="8" id="KW-1185">Reference proteome</keyword>
<dbReference type="AlphaFoldDB" id="A0A1I0CDX1"/>
<sequence>MVQMQLLTVQLLALVYAGPGGIHCDLFNPGPQDSMANPQQPSTSGRRLVLFTLLFLFLTGAGLWVVHQQFADRDVTFDGRLITPWTLATVGSLLLIYFTCDGLRLYATLRALGYRVRPGAIARLVFINIFFSNVTPMATGGGFAQIWYLQREGVPLGFATAATTIRTILAIVFIFSLTPVFLVTLPALQGQPLLGQVSWVLAVLITLYLAFFAVVLFRTRWLIPPLTGALTLLERWNLISPRRHRRWQFRARREMMRFARSFGYYLRGDRRWVFLSVLFTALFLVSLFSFPWLLITGLGYDVSWLNNLGLLVVTTFIMYFSPTPGASGISEGVFGSFFRDILGGSHLVLVTIAWRTVTIYLGMLIGLILLQRDLARSRRE</sequence>
<evidence type="ECO:0000256" key="3">
    <source>
        <dbReference type="ARBA" id="ARBA00022692"/>
    </source>
</evidence>
<evidence type="ECO:0000256" key="4">
    <source>
        <dbReference type="ARBA" id="ARBA00022989"/>
    </source>
</evidence>
<evidence type="ECO:0000256" key="1">
    <source>
        <dbReference type="ARBA" id="ARBA00004651"/>
    </source>
</evidence>
<dbReference type="Pfam" id="PF03706">
    <property type="entry name" value="LPG_synthase_TM"/>
    <property type="match status" value="1"/>
</dbReference>
<dbReference type="PANTHER" id="PTHR37693">
    <property type="entry name" value="PHOSPHATIDYLGLYCEROL LYSYLTRANSFERASE"/>
    <property type="match status" value="1"/>
</dbReference>
<evidence type="ECO:0000313" key="7">
    <source>
        <dbReference type="EMBL" id="SET17120.1"/>
    </source>
</evidence>
<organism evidence="7 8">
    <name type="scientific">Marinobacter segnicrescens</name>
    <dbReference type="NCBI Taxonomy" id="430453"/>
    <lineage>
        <taxon>Bacteria</taxon>
        <taxon>Pseudomonadati</taxon>
        <taxon>Pseudomonadota</taxon>
        <taxon>Gammaproteobacteria</taxon>
        <taxon>Pseudomonadales</taxon>
        <taxon>Marinobacteraceae</taxon>
        <taxon>Marinobacter</taxon>
    </lineage>
</organism>
<protein>
    <recommendedName>
        <fullName evidence="9">Lysylphosphatidylglycerol synthase TM region</fullName>
    </recommendedName>
</protein>
<comment type="subcellular location">
    <subcellularLocation>
        <location evidence="1">Cell membrane</location>
        <topology evidence="1">Multi-pass membrane protein</topology>
    </subcellularLocation>
</comment>
<feature type="transmembrane region" description="Helical" evidence="6">
    <location>
        <begin position="79"/>
        <end position="100"/>
    </location>
</feature>
<evidence type="ECO:0008006" key="9">
    <source>
        <dbReference type="Google" id="ProtNLM"/>
    </source>
</evidence>